<comment type="catalytic activity">
    <reaction evidence="6">
        <text>acetate + ATP = acetyl phosphate + ADP</text>
        <dbReference type="Rhea" id="RHEA:11352"/>
        <dbReference type="ChEBI" id="CHEBI:22191"/>
        <dbReference type="ChEBI" id="CHEBI:30089"/>
        <dbReference type="ChEBI" id="CHEBI:30616"/>
        <dbReference type="ChEBI" id="CHEBI:456216"/>
        <dbReference type="EC" id="2.7.2.1"/>
    </reaction>
</comment>
<feature type="site" description="Transition state stabilizer" evidence="6">
    <location>
        <position position="237"/>
    </location>
</feature>
<dbReference type="eggNOG" id="COG0282">
    <property type="taxonomic scope" value="Bacteria"/>
</dbReference>
<reference evidence="8 9" key="1">
    <citation type="journal article" date="2015" name="Genome Announc.">
        <title>Genome Sequence of Lactobacillus curieae CCTCC M 2011381T, a Novel Producer of Gamma-aminobutyric Acid.</title>
        <authorList>
            <person name="Wang Y."/>
            <person name="Wang Y."/>
            <person name="Lang C."/>
            <person name="Wei D."/>
            <person name="Xu P."/>
            <person name="Xie J."/>
        </authorList>
    </citation>
    <scope>NUCLEOTIDE SEQUENCE [LARGE SCALE GENOMIC DNA]</scope>
    <source>
        <strain evidence="8 9">CCTCC M 2011381</strain>
    </source>
</reference>
<dbReference type="NCBIfam" id="TIGR00016">
    <property type="entry name" value="ackA"/>
    <property type="match status" value="1"/>
</dbReference>
<dbReference type="InterPro" id="IPR043129">
    <property type="entry name" value="ATPase_NBD"/>
</dbReference>
<dbReference type="GO" id="GO:0006083">
    <property type="term" value="P:acetate metabolic process"/>
    <property type="evidence" value="ECO:0007669"/>
    <property type="project" value="TreeGrafter"/>
</dbReference>
<comment type="function">
    <text evidence="6">Catalyzes the formation of acetyl phosphate from acetate and ATP. Can also catalyze the reverse reaction.</text>
</comment>
<dbReference type="AlphaFoldDB" id="A0A1S6QI78"/>
<evidence type="ECO:0000313" key="9">
    <source>
        <dbReference type="Proteomes" id="UP000030361"/>
    </source>
</evidence>
<evidence type="ECO:0000256" key="1">
    <source>
        <dbReference type="ARBA" id="ARBA00008748"/>
    </source>
</evidence>
<dbReference type="UniPathway" id="UPA00340">
    <property type="reaction ID" value="UER00458"/>
</dbReference>
<dbReference type="PANTHER" id="PTHR21060">
    <property type="entry name" value="ACETATE KINASE"/>
    <property type="match status" value="1"/>
</dbReference>
<dbReference type="GO" id="GO:0000287">
    <property type="term" value="F:magnesium ion binding"/>
    <property type="evidence" value="ECO:0007669"/>
    <property type="project" value="UniProtKB-UniRule"/>
</dbReference>
<dbReference type="InterPro" id="IPR000890">
    <property type="entry name" value="Aliphatic_acid_kin_short-chain"/>
</dbReference>
<feature type="binding site" evidence="6">
    <location>
        <begin position="204"/>
        <end position="208"/>
    </location>
    <ligand>
        <name>ATP</name>
        <dbReference type="ChEBI" id="CHEBI:30616"/>
    </ligand>
</feature>
<keyword evidence="3 6" id="KW-0547">Nucleotide-binding</keyword>
<name>A0A1S6QI78_9LACO</name>
<protein>
    <recommendedName>
        <fullName evidence="6">Acetate kinase</fullName>
        <ecNumber evidence="6">2.7.2.1</ecNumber>
    </recommendedName>
    <alternativeName>
        <fullName evidence="6">Acetokinase</fullName>
    </alternativeName>
</protein>
<dbReference type="PIRSF" id="PIRSF000722">
    <property type="entry name" value="Acetate_prop_kin"/>
    <property type="match status" value="1"/>
</dbReference>
<dbReference type="Pfam" id="PF00871">
    <property type="entry name" value="Acetate_kinase"/>
    <property type="match status" value="1"/>
</dbReference>
<feature type="site" description="Transition state stabilizer" evidence="6">
    <location>
        <position position="178"/>
    </location>
</feature>
<dbReference type="PANTHER" id="PTHR21060:SF15">
    <property type="entry name" value="ACETATE KINASE-RELATED"/>
    <property type="match status" value="1"/>
</dbReference>
<dbReference type="GO" id="GO:0008776">
    <property type="term" value="F:acetate kinase activity"/>
    <property type="evidence" value="ECO:0007669"/>
    <property type="project" value="UniProtKB-UniRule"/>
</dbReference>
<dbReference type="KEGG" id="lcu:PL11_004910"/>
<dbReference type="PRINTS" id="PR00471">
    <property type="entry name" value="ACETATEKNASE"/>
</dbReference>
<dbReference type="GO" id="GO:0005737">
    <property type="term" value="C:cytoplasm"/>
    <property type="evidence" value="ECO:0007669"/>
    <property type="project" value="UniProtKB-SubCell"/>
</dbReference>
<evidence type="ECO:0000313" key="8">
    <source>
        <dbReference type="EMBL" id="AQW21312.1"/>
    </source>
</evidence>
<dbReference type="Proteomes" id="UP000030361">
    <property type="component" value="Chromosome"/>
</dbReference>
<dbReference type="RefSeq" id="WP_035167764.1">
    <property type="nucleotide sequence ID" value="NZ_CP018906.1"/>
</dbReference>
<gene>
    <name evidence="6" type="primary">ackA</name>
    <name evidence="8" type="ORF">PL11_004910</name>
</gene>
<keyword evidence="9" id="KW-1185">Reference proteome</keyword>
<keyword evidence="6" id="KW-0479">Metal-binding</keyword>
<comment type="similarity">
    <text evidence="1 6 7">Belongs to the acetokinase family.</text>
</comment>
<comment type="pathway">
    <text evidence="6">Metabolic intermediate biosynthesis; acetyl-CoA biosynthesis; acetyl-CoA from acetate: step 1/2.</text>
</comment>
<keyword evidence="6" id="KW-0963">Cytoplasm</keyword>
<dbReference type="SUPFAM" id="SSF53067">
    <property type="entry name" value="Actin-like ATPase domain"/>
    <property type="match status" value="2"/>
</dbReference>
<feature type="binding site" evidence="6">
    <location>
        <position position="7"/>
    </location>
    <ligand>
        <name>Mg(2+)</name>
        <dbReference type="ChEBI" id="CHEBI:18420"/>
    </ligand>
</feature>
<dbReference type="GO" id="GO:0006085">
    <property type="term" value="P:acetyl-CoA biosynthetic process"/>
    <property type="evidence" value="ECO:0007669"/>
    <property type="project" value="UniProtKB-UniRule"/>
</dbReference>
<dbReference type="EC" id="2.7.2.1" evidence="6"/>
<feature type="binding site" evidence="6">
    <location>
        <position position="376"/>
    </location>
    <ligand>
        <name>Mg(2+)</name>
        <dbReference type="ChEBI" id="CHEBI:18420"/>
    </ligand>
</feature>
<feature type="binding site" evidence="6">
    <location>
        <begin position="279"/>
        <end position="281"/>
    </location>
    <ligand>
        <name>ATP</name>
        <dbReference type="ChEBI" id="CHEBI:30616"/>
    </ligand>
</feature>
<dbReference type="GO" id="GO:0005524">
    <property type="term" value="F:ATP binding"/>
    <property type="evidence" value="ECO:0007669"/>
    <property type="project" value="UniProtKB-KW"/>
</dbReference>
<comment type="cofactor">
    <cofactor evidence="6">
        <name>Mg(2+)</name>
        <dbReference type="ChEBI" id="CHEBI:18420"/>
    </cofactor>
    <cofactor evidence="6">
        <name>Mn(2+)</name>
        <dbReference type="ChEBI" id="CHEBI:29035"/>
    </cofactor>
    <text evidence="6">Mg(2+). Can also accept Mn(2+).</text>
</comment>
<evidence type="ECO:0000256" key="5">
    <source>
        <dbReference type="ARBA" id="ARBA00022840"/>
    </source>
</evidence>
<sequence length="389" mass="43169">MKILIVNAGSSSLKFKLFEMPNEDVLASGEIERLNMPGSKVKIKYGDGEVYKEEQDKIDYEQSAGIMLNRLKDLNVIEHLGDIKAVAHRVVAGANVFDKVAEINDQTLKQIVDLGEIAPIHNPSEAKYIDIVASILPDVKQYAVFDSAFFHDVPEMNGQYGIPHELTEKFGIQRYGEHGINHTYITQEAMKMLGTDKADLVTLHLGSGSSIAAERDGKCYDTSMGYTPMNGLLMGTRAGDVDPALVPFLMKRMGASADEIIEMFNERSGMLGVSGISSDMRDLEESDDSRAKLALDMFLTRVIKYAASYITELDGVDAIVFSGGIGEHDEWVRSEVCKKLRWFGIKLDEEKNHAQQPGDMSAPDSKVKVFLIPADEEIAMVRDVFKYQN</sequence>
<keyword evidence="4 6" id="KW-0418">Kinase</keyword>
<dbReference type="PROSITE" id="PS01075">
    <property type="entry name" value="ACETATE_KINASE_1"/>
    <property type="match status" value="1"/>
</dbReference>
<dbReference type="PROSITE" id="PS01076">
    <property type="entry name" value="ACETATE_KINASE_2"/>
    <property type="match status" value="1"/>
</dbReference>
<comment type="subcellular location">
    <subcellularLocation>
        <location evidence="6">Cytoplasm</location>
    </subcellularLocation>
</comment>
<feature type="active site" description="Proton donor/acceptor" evidence="6">
    <location>
        <position position="146"/>
    </location>
</feature>
<organism evidence="8 9">
    <name type="scientific">Lentilactobacillus curieae</name>
    <dbReference type="NCBI Taxonomy" id="1138822"/>
    <lineage>
        <taxon>Bacteria</taxon>
        <taxon>Bacillati</taxon>
        <taxon>Bacillota</taxon>
        <taxon>Bacilli</taxon>
        <taxon>Lactobacillales</taxon>
        <taxon>Lactobacillaceae</taxon>
        <taxon>Lentilactobacillus</taxon>
    </lineage>
</organism>
<dbReference type="InterPro" id="IPR023865">
    <property type="entry name" value="Aliphatic_acid_kinase_CS"/>
</dbReference>
<evidence type="ECO:0000256" key="3">
    <source>
        <dbReference type="ARBA" id="ARBA00022741"/>
    </source>
</evidence>
<dbReference type="OrthoDB" id="9802453at2"/>
<dbReference type="Gene3D" id="3.30.420.40">
    <property type="match status" value="2"/>
</dbReference>
<feature type="binding site" evidence="6">
    <location>
        <begin position="324"/>
        <end position="328"/>
    </location>
    <ligand>
        <name>ATP</name>
        <dbReference type="ChEBI" id="CHEBI:30616"/>
    </ligand>
</feature>
<keyword evidence="5 6" id="KW-0067">ATP-binding</keyword>
<dbReference type="HAMAP" id="MF_00020">
    <property type="entry name" value="Acetate_kinase"/>
    <property type="match status" value="1"/>
</dbReference>
<comment type="subunit">
    <text evidence="6">Homodimer.</text>
</comment>
<accession>A0A1S6QI78</accession>
<evidence type="ECO:0000256" key="7">
    <source>
        <dbReference type="RuleBase" id="RU003835"/>
    </source>
</evidence>
<dbReference type="InterPro" id="IPR004372">
    <property type="entry name" value="Ac/propionate_kinase"/>
</dbReference>
<feature type="binding site" evidence="6">
    <location>
        <position position="14"/>
    </location>
    <ligand>
        <name>ATP</name>
        <dbReference type="ChEBI" id="CHEBI:30616"/>
    </ligand>
</feature>
<keyword evidence="2 6" id="KW-0808">Transferase</keyword>
<evidence type="ECO:0000256" key="6">
    <source>
        <dbReference type="HAMAP-Rule" id="MF_00020"/>
    </source>
</evidence>
<evidence type="ECO:0000256" key="2">
    <source>
        <dbReference type="ARBA" id="ARBA00022679"/>
    </source>
</evidence>
<dbReference type="EMBL" id="CP018906">
    <property type="protein sequence ID" value="AQW21312.1"/>
    <property type="molecule type" value="Genomic_DNA"/>
</dbReference>
<feature type="binding site" evidence="6">
    <location>
        <position position="89"/>
    </location>
    <ligand>
        <name>substrate</name>
    </ligand>
</feature>
<proteinExistence type="inferred from homology"/>
<keyword evidence="6" id="KW-0460">Magnesium</keyword>
<evidence type="ECO:0000256" key="4">
    <source>
        <dbReference type="ARBA" id="ARBA00022777"/>
    </source>
</evidence>